<dbReference type="InterPro" id="IPR012495">
    <property type="entry name" value="TadE-like_dom"/>
</dbReference>
<comment type="caution">
    <text evidence="4">The sequence shown here is derived from an EMBL/GenBank/DDBJ whole genome shotgun (WGS) entry which is preliminary data.</text>
</comment>
<accession>A0A5B2V9H1</accession>
<feature type="domain" description="TadE-like" evidence="3">
    <location>
        <begin position="37"/>
        <end position="79"/>
    </location>
</feature>
<keyword evidence="2" id="KW-0472">Membrane</keyword>
<gene>
    <name evidence="4" type="ORF">F0L46_21870</name>
</gene>
<feature type="transmembrane region" description="Helical" evidence="2">
    <location>
        <begin position="43"/>
        <end position="65"/>
    </location>
</feature>
<dbReference type="Proteomes" id="UP000323142">
    <property type="component" value="Unassembled WGS sequence"/>
</dbReference>
<keyword evidence="2" id="KW-1133">Transmembrane helix</keyword>
<reference evidence="4 5" key="1">
    <citation type="submission" date="2019-09" db="EMBL/GenBank/DDBJ databases">
        <title>Salinarimonas rosea gen. nov., sp. nov., a new member of the a-2 subgroup of the Proteobacteria.</title>
        <authorList>
            <person name="Liu J."/>
        </authorList>
    </citation>
    <scope>NUCLEOTIDE SEQUENCE [LARGE SCALE GENOMIC DNA]</scope>
    <source>
        <strain evidence="4 5">BN140002</strain>
    </source>
</reference>
<evidence type="ECO:0000313" key="4">
    <source>
        <dbReference type="EMBL" id="KAA2234989.1"/>
    </source>
</evidence>
<dbReference type="EMBL" id="VUOA01000040">
    <property type="protein sequence ID" value="KAA2234989.1"/>
    <property type="molecule type" value="Genomic_DNA"/>
</dbReference>
<evidence type="ECO:0000256" key="2">
    <source>
        <dbReference type="SAM" id="Phobius"/>
    </source>
</evidence>
<evidence type="ECO:0000313" key="5">
    <source>
        <dbReference type="Proteomes" id="UP000323142"/>
    </source>
</evidence>
<name>A0A5B2V9H1_9HYPH</name>
<dbReference type="OrthoDB" id="7349713at2"/>
<proteinExistence type="predicted"/>
<protein>
    <submittedName>
        <fullName evidence="4">Pilus assembly protein</fullName>
    </submittedName>
</protein>
<dbReference type="AlphaFoldDB" id="A0A5B2V9H1"/>
<feature type="region of interest" description="Disordered" evidence="1">
    <location>
        <begin position="1"/>
        <end position="22"/>
    </location>
</feature>
<evidence type="ECO:0000256" key="1">
    <source>
        <dbReference type="SAM" id="MobiDB-lite"/>
    </source>
</evidence>
<sequence length="211" mass="23198">MDPSAMPAAPPDPTPPPSPPRHVRRTLLRRFRRDANGVTAVEFSLVAMPFFAILFSILEVSLAFWTSQVMESMIADASRQIYTGQFQLQASNQGKSAAQLAEAFKDMICGTEVKDGQKVNRLPLFDCHGKLKIDVRSYSAFPGAITPPVTNGALDTSSFTYQNSQPNEIVVVRAALEYPVFVSLLNTNQGNLANGNRLLMATATFRNEPYQ</sequence>
<dbReference type="Pfam" id="PF07811">
    <property type="entry name" value="TadE"/>
    <property type="match status" value="1"/>
</dbReference>
<reference evidence="4 5" key="2">
    <citation type="submission" date="2019-09" db="EMBL/GenBank/DDBJ databases">
        <authorList>
            <person name="Jin C."/>
        </authorList>
    </citation>
    <scope>NUCLEOTIDE SEQUENCE [LARGE SCALE GENOMIC DNA]</scope>
    <source>
        <strain evidence="4 5">BN140002</strain>
    </source>
</reference>
<feature type="compositionally biased region" description="Pro residues" evidence="1">
    <location>
        <begin position="8"/>
        <end position="20"/>
    </location>
</feature>
<organism evidence="4 5">
    <name type="scientific">Salinarimonas soli</name>
    <dbReference type="NCBI Taxonomy" id="1638099"/>
    <lineage>
        <taxon>Bacteria</taxon>
        <taxon>Pseudomonadati</taxon>
        <taxon>Pseudomonadota</taxon>
        <taxon>Alphaproteobacteria</taxon>
        <taxon>Hyphomicrobiales</taxon>
        <taxon>Salinarimonadaceae</taxon>
        <taxon>Salinarimonas</taxon>
    </lineage>
</organism>
<keyword evidence="2" id="KW-0812">Transmembrane</keyword>
<keyword evidence="5" id="KW-1185">Reference proteome</keyword>
<evidence type="ECO:0000259" key="3">
    <source>
        <dbReference type="Pfam" id="PF07811"/>
    </source>
</evidence>